<keyword evidence="3" id="KW-0677">Repeat</keyword>
<keyword evidence="8" id="KW-0267">Excision nuclease</keyword>
<protein>
    <recommendedName>
        <fullName evidence="12">UvrABC system protein A</fullName>
    </recommendedName>
    <alternativeName>
        <fullName evidence="13">Excinuclease ABC subunit A</fullName>
    </alternativeName>
</protein>
<evidence type="ECO:0000256" key="8">
    <source>
        <dbReference type="ARBA" id="ARBA00022881"/>
    </source>
</evidence>
<evidence type="ECO:0000256" key="3">
    <source>
        <dbReference type="ARBA" id="ARBA00022737"/>
    </source>
</evidence>
<evidence type="ECO:0000313" key="14">
    <source>
        <dbReference type="EMBL" id="KJV53102.1"/>
    </source>
</evidence>
<evidence type="ECO:0000256" key="7">
    <source>
        <dbReference type="ARBA" id="ARBA00022840"/>
    </source>
</evidence>
<keyword evidence="14" id="KW-0255">Endonuclease</keyword>
<accession>A0A0F3MCA2</accession>
<dbReference type="EMBL" id="LANO01000012">
    <property type="protein sequence ID" value="KJV53102.1"/>
    <property type="molecule type" value="Genomic_DNA"/>
</dbReference>
<evidence type="ECO:0000256" key="11">
    <source>
        <dbReference type="ARBA" id="ARBA00038000"/>
    </source>
</evidence>
<evidence type="ECO:0000256" key="5">
    <source>
        <dbReference type="ARBA" id="ARBA00022763"/>
    </source>
</evidence>
<evidence type="ECO:0000256" key="10">
    <source>
        <dbReference type="ARBA" id="ARBA00023204"/>
    </source>
</evidence>
<organism evidence="14 15">
    <name type="scientific">Orientia tsutsugamushi str. Gilliam</name>
    <dbReference type="NCBI Taxonomy" id="1359184"/>
    <lineage>
        <taxon>Bacteria</taxon>
        <taxon>Pseudomonadati</taxon>
        <taxon>Pseudomonadota</taxon>
        <taxon>Alphaproteobacteria</taxon>
        <taxon>Rickettsiales</taxon>
        <taxon>Rickettsiaceae</taxon>
        <taxon>Rickettsieae</taxon>
        <taxon>Orientia</taxon>
    </lineage>
</organism>
<evidence type="ECO:0000256" key="4">
    <source>
        <dbReference type="ARBA" id="ARBA00022741"/>
    </source>
</evidence>
<dbReference type="InterPro" id="IPR027417">
    <property type="entry name" value="P-loop_NTPase"/>
</dbReference>
<dbReference type="Gene3D" id="3.40.50.300">
    <property type="entry name" value="P-loop containing nucleotide triphosphate hydrolases"/>
    <property type="match status" value="1"/>
</dbReference>
<evidence type="ECO:0000256" key="6">
    <source>
        <dbReference type="ARBA" id="ARBA00022769"/>
    </source>
</evidence>
<dbReference type="Proteomes" id="UP000033769">
    <property type="component" value="Unassembled WGS sequence"/>
</dbReference>
<comment type="subcellular location">
    <subcellularLocation>
        <location evidence="1">Cytoplasm</location>
    </subcellularLocation>
</comment>
<evidence type="ECO:0000256" key="1">
    <source>
        <dbReference type="ARBA" id="ARBA00004496"/>
    </source>
</evidence>
<reference evidence="14 15" key="1">
    <citation type="submission" date="2015-02" db="EMBL/GenBank/DDBJ databases">
        <title>Genome Sequencing of Rickettsiales.</title>
        <authorList>
            <person name="Daugherty S.C."/>
            <person name="Su Q."/>
            <person name="Abolude K."/>
            <person name="Beier-Sexton M."/>
            <person name="Carlyon J.A."/>
            <person name="Carter R."/>
            <person name="Day N.P."/>
            <person name="Dumler S.J."/>
            <person name="Dyachenko V."/>
            <person name="Godinez A."/>
            <person name="Kurtti T.J."/>
            <person name="Lichay M."/>
            <person name="Mullins K.E."/>
            <person name="Ott S."/>
            <person name="Pappas-Brown V."/>
            <person name="Paris D.H."/>
            <person name="Patel P."/>
            <person name="Richards A.L."/>
            <person name="Sadzewicz L."/>
            <person name="Sears K."/>
            <person name="Seidman D."/>
            <person name="Sengamalay N."/>
            <person name="Stenos J."/>
            <person name="Tallon L.J."/>
            <person name="Vincent G."/>
            <person name="Fraser C.M."/>
            <person name="Munderloh U."/>
            <person name="Dunning-Hotopp J.C."/>
        </authorList>
    </citation>
    <scope>NUCLEOTIDE SEQUENCE [LARGE SCALE GENOMIC DNA]</scope>
    <source>
        <strain evidence="14 15">Gilliam</strain>
    </source>
</reference>
<dbReference type="GO" id="GO:0005737">
    <property type="term" value="C:cytoplasm"/>
    <property type="evidence" value="ECO:0007669"/>
    <property type="project" value="UniProtKB-SubCell"/>
</dbReference>
<proteinExistence type="inferred from homology"/>
<dbReference type="PATRIC" id="fig|1359184.3.peg.234"/>
<gene>
    <name evidence="14" type="primary">uvrA2</name>
    <name evidence="14" type="ORF">OTSGILL_0990</name>
</gene>
<comment type="caution">
    <text evidence="14">The sequence shown here is derived from an EMBL/GenBank/DDBJ whole genome shotgun (WGS) entry which is preliminary data.</text>
</comment>
<keyword evidence="9" id="KW-0238">DNA-binding</keyword>
<evidence type="ECO:0000256" key="13">
    <source>
        <dbReference type="ARBA" id="ARBA00042156"/>
    </source>
</evidence>
<dbReference type="AlphaFoldDB" id="A0A0F3MCA2"/>
<evidence type="ECO:0000313" key="15">
    <source>
        <dbReference type="Proteomes" id="UP000033769"/>
    </source>
</evidence>
<dbReference type="SUPFAM" id="SSF52540">
    <property type="entry name" value="P-loop containing nucleoside triphosphate hydrolases"/>
    <property type="match status" value="1"/>
</dbReference>
<keyword evidence="14" id="KW-0378">Hydrolase</keyword>
<dbReference type="GO" id="GO:0005524">
    <property type="term" value="F:ATP binding"/>
    <property type="evidence" value="ECO:0007669"/>
    <property type="project" value="UniProtKB-KW"/>
</dbReference>
<dbReference type="GO" id="GO:0003677">
    <property type="term" value="F:DNA binding"/>
    <property type="evidence" value="ECO:0007669"/>
    <property type="project" value="UniProtKB-KW"/>
</dbReference>
<keyword evidence="4" id="KW-0547">Nucleotide-binding</keyword>
<evidence type="ECO:0000256" key="12">
    <source>
        <dbReference type="ARBA" id="ARBA00039316"/>
    </source>
</evidence>
<keyword evidence="10" id="KW-0234">DNA repair</keyword>
<dbReference type="PANTHER" id="PTHR43152">
    <property type="entry name" value="UVRABC SYSTEM PROTEIN A"/>
    <property type="match status" value="1"/>
</dbReference>
<dbReference type="GO" id="GO:0006281">
    <property type="term" value="P:DNA repair"/>
    <property type="evidence" value="ECO:0007669"/>
    <property type="project" value="UniProtKB-KW"/>
</dbReference>
<dbReference type="Gene3D" id="1.20.1580.10">
    <property type="entry name" value="ABC transporter ATPase like domain"/>
    <property type="match status" value="1"/>
</dbReference>
<dbReference type="PANTHER" id="PTHR43152:SF3">
    <property type="entry name" value="UVRABC SYSTEM PROTEIN A"/>
    <property type="match status" value="1"/>
</dbReference>
<keyword evidence="5" id="KW-0227">DNA damage</keyword>
<keyword evidence="14" id="KW-0540">Nuclease</keyword>
<dbReference type="GO" id="GO:0016787">
    <property type="term" value="F:hydrolase activity"/>
    <property type="evidence" value="ECO:0007669"/>
    <property type="project" value="UniProtKB-KW"/>
</dbReference>
<keyword evidence="6" id="KW-0228">DNA excision</keyword>
<sequence length="62" mass="6966">MYILDEPSIGLHQSDNKKLLSTLRNLQSLGNSLIVVEHDKETILEADHIIDVGLELVQKAEK</sequence>
<comment type="similarity">
    <text evidence="11">Belongs to the ABC transporter superfamily. UvrA family.</text>
</comment>
<keyword evidence="7" id="KW-0067">ATP-binding</keyword>
<keyword evidence="2" id="KW-0963">Cytoplasm</keyword>
<evidence type="ECO:0000256" key="2">
    <source>
        <dbReference type="ARBA" id="ARBA00022490"/>
    </source>
</evidence>
<dbReference type="GO" id="GO:0004519">
    <property type="term" value="F:endonuclease activity"/>
    <property type="evidence" value="ECO:0007669"/>
    <property type="project" value="UniProtKB-KW"/>
</dbReference>
<name>A0A0F3MCA2_ORITS</name>
<evidence type="ECO:0000256" key="9">
    <source>
        <dbReference type="ARBA" id="ARBA00023125"/>
    </source>
</evidence>